<feature type="transmembrane region" description="Helical" evidence="1">
    <location>
        <begin position="341"/>
        <end position="363"/>
    </location>
</feature>
<protein>
    <recommendedName>
        <fullName evidence="2">Acyltransferase 3 domain-containing protein</fullName>
    </recommendedName>
</protein>
<dbReference type="PaxDb" id="2903-EOD15747"/>
<dbReference type="InterPro" id="IPR050623">
    <property type="entry name" value="Glucan_succinyl_AcylTrfase"/>
</dbReference>
<dbReference type="RefSeq" id="XP_005768176.1">
    <property type="nucleotide sequence ID" value="XM_005768119.1"/>
</dbReference>
<keyword evidence="1" id="KW-0812">Transmembrane</keyword>
<dbReference type="GeneID" id="17261787"/>
<feature type="transmembrane region" description="Helical" evidence="1">
    <location>
        <begin position="125"/>
        <end position="147"/>
    </location>
</feature>
<feature type="transmembrane region" description="Helical" evidence="1">
    <location>
        <begin position="302"/>
        <end position="321"/>
    </location>
</feature>
<dbReference type="Pfam" id="PF01757">
    <property type="entry name" value="Acyl_transf_3"/>
    <property type="match status" value="1"/>
</dbReference>
<keyword evidence="4" id="KW-1185">Reference proteome</keyword>
<feature type="transmembrane region" description="Helical" evidence="1">
    <location>
        <begin position="375"/>
        <end position="399"/>
    </location>
</feature>
<dbReference type="EnsemblProtists" id="EOD15747">
    <property type="protein sequence ID" value="EOD15747"/>
    <property type="gene ID" value="EMIHUDRAFT_211382"/>
</dbReference>
<evidence type="ECO:0000313" key="4">
    <source>
        <dbReference type="Proteomes" id="UP000013827"/>
    </source>
</evidence>
<keyword evidence="1" id="KW-1133">Transmembrane helix</keyword>
<dbReference type="Proteomes" id="UP000013827">
    <property type="component" value="Unassembled WGS sequence"/>
</dbReference>
<feature type="transmembrane region" description="Helical" evidence="1">
    <location>
        <begin position="271"/>
        <end position="290"/>
    </location>
</feature>
<dbReference type="KEGG" id="ehx:EMIHUDRAFT_211382"/>
<dbReference type="InterPro" id="IPR002656">
    <property type="entry name" value="Acyl_transf_3_dom"/>
</dbReference>
<feature type="transmembrane region" description="Helical" evidence="1">
    <location>
        <begin position="167"/>
        <end position="187"/>
    </location>
</feature>
<feature type="transmembrane region" description="Helical" evidence="1">
    <location>
        <begin position="427"/>
        <end position="449"/>
    </location>
</feature>
<dbReference type="GO" id="GO:0016747">
    <property type="term" value="F:acyltransferase activity, transferring groups other than amino-acyl groups"/>
    <property type="evidence" value="ECO:0007669"/>
    <property type="project" value="InterPro"/>
</dbReference>
<feature type="domain" description="Acyltransferase 3" evidence="2">
    <location>
        <begin position="76"/>
        <end position="444"/>
    </location>
</feature>
<organism evidence="3 4">
    <name type="scientific">Emiliania huxleyi (strain CCMP1516)</name>
    <dbReference type="NCBI Taxonomy" id="280463"/>
    <lineage>
        <taxon>Eukaryota</taxon>
        <taxon>Haptista</taxon>
        <taxon>Haptophyta</taxon>
        <taxon>Prymnesiophyceae</taxon>
        <taxon>Isochrysidales</taxon>
        <taxon>Noelaerhabdaceae</taxon>
        <taxon>Emiliania</taxon>
    </lineage>
</organism>
<evidence type="ECO:0000259" key="2">
    <source>
        <dbReference type="Pfam" id="PF01757"/>
    </source>
</evidence>
<reference evidence="3" key="2">
    <citation type="submission" date="2024-10" db="UniProtKB">
        <authorList>
            <consortium name="EnsemblProtists"/>
        </authorList>
    </citation>
    <scope>IDENTIFICATION</scope>
</reference>
<reference evidence="4" key="1">
    <citation type="journal article" date="2013" name="Nature">
        <title>Pan genome of the phytoplankton Emiliania underpins its global distribution.</title>
        <authorList>
            <person name="Read B.A."/>
            <person name="Kegel J."/>
            <person name="Klute M.J."/>
            <person name="Kuo A."/>
            <person name="Lefebvre S.C."/>
            <person name="Maumus F."/>
            <person name="Mayer C."/>
            <person name="Miller J."/>
            <person name="Monier A."/>
            <person name="Salamov A."/>
            <person name="Young J."/>
            <person name="Aguilar M."/>
            <person name="Claverie J.M."/>
            <person name="Frickenhaus S."/>
            <person name="Gonzalez K."/>
            <person name="Herman E.K."/>
            <person name="Lin Y.C."/>
            <person name="Napier J."/>
            <person name="Ogata H."/>
            <person name="Sarno A.F."/>
            <person name="Shmutz J."/>
            <person name="Schroeder D."/>
            <person name="de Vargas C."/>
            <person name="Verret F."/>
            <person name="von Dassow P."/>
            <person name="Valentin K."/>
            <person name="Van de Peer Y."/>
            <person name="Wheeler G."/>
            <person name="Dacks J.B."/>
            <person name="Delwiche C.F."/>
            <person name="Dyhrman S.T."/>
            <person name="Glockner G."/>
            <person name="John U."/>
            <person name="Richards T."/>
            <person name="Worden A.Z."/>
            <person name="Zhang X."/>
            <person name="Grigoriev I.V."/>
            <person name="Allen A.E."/>
            <person name="Bidle K."/>
            <person name="Borodovsky M."/>
            <person name="Bowler C."/>
            <person name="Brownlee C."/>
            <person name="Cock J.M."/>
            <person name="Elias M."/>
            <person name="Gladyshev V.N."/>
            <person name="Groth M."/>
            <person name="Guda C."/>
            <person name="Hadaegh A."/>
            <person name="Iglesias-Rodriguez M.D."/>
            <person name="Jenkins J."/>
            <person name="Jones B.M."/>
            <person name="Lawson T."/>
            <person name="Leese F."/>
            <person name="Lindquist E."/>
            <person name="Lobanov A."/>
            <person name="Lomsadze A."/>
            <person name="Malik S.B."/>
            <person name="Marsh M.E."/>
            <person name="Mackinder L."/>
            <person name="Mock T."/>
            <person name="Mueller-Roeber B."/>
            <person name="Pagarete A."/>
            <person name="Parker M."/>
            <person name="Probert I."/>
            <person name="Quesneville H."/>
            <person name="Raines C."/>
            <person name="Rensing S.A."/>
            <person name="Riano-Pachon D.M."/>
            <person name="Richier S."/>
            <person name="Rokitta S."/>
            <person name="Shiraiwa Y."/>
            <person name="Soanes D.M."/>
            <person name="van der Giezen M."/>
            <person name="Wahlund T.M."/>
            <person name="Williams B."/>
            <person name="Wilson W."/>
            <person name="Wolfe G."/>
            <person name="Wurch L.L."/>
        </authorList>
    </citation>
    <scope>NUCLEOTIDE SEQUENCE</scope>
</reference>
<dbReference type="HOGENOM" id="CLU_542319_0_0_1"/>
<feature type="transmembrane region" description="Helical" evidence="1">
    <location>
        <begin position="33"/>
        <end position="52"/>
    </location>
</feature>
<dbReference type="PANTHER" id="PTHR36927">
    <property type="entry name" value="BLR4337 PROTEIN"/>
    <property type="match status" value="1"/>
</dbReference>
<evidence type="ECO:0000313" key="3">
    <source>
        <dbReference type="EnsemblProtists" id="EOD15747"/>
    </source>
</evidence>
<feature type="transmembrane region" description="Helical" evidence="1">
    <location>
        <begin position="229"/>
        <end position="259"/>
    </location>
</feature>
<proteinExistence type="predicted"/>
<feature type="transmembrane region" description="Helical" evidence="1">
    <location>
        <begin position="83"/>
        <end position="105"/>
    </location>
</feature>
<dbReference type="AlphaFoldDB" id="A0A0D3IWW2"/>
<accession>A0A0D3IWW2</accession>
<feature type="transmembrane region" description="Helical" evidence="1">
    <location>
        <begin position="199"/>
        <end position="217"/>
    </location>
</feature>
<keyword evidence="1" id="KW-0472">Membrane</keyword>
<evidence type="ECO:0000256" key="1">
    <source>
        <dbReference type="SAM" id="Phobius"/>
    </source>
</evidence>
<name>A0A0D3IWW2_EMIH1</name>
<sequence>MRPLSALLIFTLLTFALLAAILASGILMGAGNAAAWGVAPLSMVFVIGLTFFGERACFARPASEPLTSVATKPRLHWLDNAKATLITMVVVGHSAMPFIGQGAFLSLKPAPLSWYTATALTGTALLKPLVVPLFFFISGYFSVSGLARKGPGAFLRDSFWRLGPAYFLFWLVVNPLNSLLGFALASPSDGAFSYFPDSAATWFLSWLLVFQSIWSLVDRPLPPIEPPSFGRLVLLSLGVAAVQLVASLMCALAGATLGFGSMPMAGPGGDGFLNALGFVGGLLAKCHDWLARPPPLSLVRPARWYVGVCAVFVALFFFLTLAPGAPGNGFAGSGGFTPCFFALQLPLGPYCACALVLALDVFQRRANFETRLTKFLAGGAFGVYLLQYWAVTGFTYVYVLLLEQASDADIVFVNSTTSSSPVSDGELFGGFFFVAACSVIASFLVGGALKLVPGLSRVL</sequence>